<feature type="domain" description="VWFA" evidence="1">
    <location>
        <begin position="22"/>
        <end position="188"/>
    </location>
</feature>
<reference evidence="2" key="1">
    <citation type="submission" date="2020-10" db="EMBL/GenBank/DDBJ databases">
        <authorList>
            <person name="Gilroy R."/>
        </authorList>
    </citation>
    <scope>NUCLEOTIDE SEQUENCE</scope>
    <source>
        <strain evidence="2">17213</strain>
    </source>
</reference>
<dbReference type="PIRSF" id="PIRSF020634">
    <property type="entry name" value="TerY_vWA"/>
    <property type="match status" value="1"/>
</dbReference>
<dbReference type="AlphaFoldDB" id="A0A9D9DDS4"/>
<dbReference type="SUPFAM" id="SSF53300">
    <property type="entry name" value="vWA-like"/>
    <property type="match status" value="1"/>
</dbReference>
<sequence>MKNSSRIFAQDDLVSNPTARVPVCLVLDVSGSMAKAEGQGRSAIAELNRGVKLFYRQTAADEIARYSAEVAVVTFGGSSTVQVVSDFKTLDENETGPEFQAAGNTPMAEAVLQALKMLDERKNKYKESGVDYFQPWLVLMTDGIPTSDPGLLAEAIGRTVEQVNARKITVFPIGIGSEADLSILRRFSPKYGAMRLKGLNFCEFFAWLSQSVSRTSQSMPGERIELDESEFVSWADI</sequence>
<evidence type="ECO:0000313" key="3">
    <source>
        <dbReference type="Proteomes" id="UP000823631"/>
    </source>
</evidence>
<accession>A0A9D9DDS4</accession>
<dbReference type="InterPro" id="IPR002035">
    <property type="entry name" value="VWF_A"/>
</dbReference>
<reference evidence="2" key="2">
    <citation type="journal article" date="2021" name="PeerJ">
        <title>Extensive microbial diversity within the chicken gut microbiome revealed by metagenomics and culture.</title>
        <authorList>
            <person name="Gilroy R."/>
            <person name="Ravi A."/>
            <person name="Getino M."/>
            <person name="Pursley I."/>
            <person name="Horton D.L."/>
            <person name="Alikhan N.F."/>
            <person name="Baker D."/>
            <person name="Gharbi K."/>
            <person name="Hall N."/>
            <person name="Watson M."/>
            <person name="Adriaenssens E.M."/>
            <person name="Foster-Nyarko E."/>
            <person name="Jarju S."/>
            <person name="Secka A."/>
            <person name="Antonio M."/>
            <person name="Oren A."/>
            <person name="Chaudhuri R.R."/>
            <person name="La Ragione R."/>
            <person name="Hildebrand F."/>
            <person name="Pallen M.J."/>
        </authorList>
    </citation>
    <scope>NUCLEOTIDE SEQUENCE</scope>
    <source>
        <strain evidence="2">17213</strain>
    </source>
</reference>
<name>A0A9D9DDS4_9GAMM</name>
<proteinExistence type="predicted"/>
<dbReference type="Pfam" id="PF00092">
    <property type="entry name" value="VWA"/>
    <property type="match status" value="1"/>
</dbReference>
<gene>
    <name evidence="2" type="ORF">IAB19_09385</name>
</gene>
<dbReference type="Proteomes" id="UP000823631">
    <property type="component" value="Unassembled WGS sequence"/>
</dbReference>
<dbReference type="InterPro" id="IPR050934">
    <property type="entry name" value="ITIH"/>
</dbReference>
<evidence type="ECO:0000313" key="2">
    <source>
        <dbReference type="EMBL" id="MBO8416580.1"/>
    </source>
</evidence>
<dbReference type="InterPro" id="IPR036465">
    <property type="entry name" value="vWFA_dom_sf"/>
</dbReference>
<dbReference type="PANTHER" id="PTHR10338:SF108">
    <property type="entry name" value="INTER-ALPHA-TRYPSIN INHIBITOR HEAVY CHAIN H4-LIKE PROTEIN"/>
    <property type="match status" value="1"/>
</dbReference>
<comment type="caution">
    <text evidence="2">The sequence shown here is derived from an EMBL/GenBank/DDBJ whole genome shotgun (WGS) entry which is preliminary data.</text>
</comment>
<organism evidence="2 3">
    <name type="scientific">Candidatus Avisuccinivibrio stercorigallinarum</name>
    <dbReference type="NCBI Taxonomy" id="2840704"/>
    <lineage>
        <taxon>Bacteria</taxon>
        <taxon>Pseudomonadati</taxon>
        <taxon>Pseudomonadota</taxon>
        <taxon>Gammaproteobacteria</taxon>
        <taxon>Aeromonadales</taxon>
        <taxon>Succinivibrionaceae</taxon>
        <taxon>Succinivibrionaceae incertae sedis</taxon>
        <taxon>Candidatus Avisuccinivibrio</taxon>
    </lineage>
</organism>
<protein>
    <submittedName>
        <fullName evidence="2">VWA domain-containing protein</fullName>
    </submittedName>
</protein>
<dbReference type="Gene3D" id="3.40.50.410">
    <property type="entry name" value="von Willebrand factor, type A domain"/>
    <property type="match status" value="1"/>
</dbReference>
<dbReference type="PROSITE" id="PS50234">
    <property type="entry name" value="VWFA"/>
    <property type="match status" value="1"/>
</dbReference>
<evidence type="ECO:0000259" key="1">
    <source>
        <dbReference type="PROSITE" id="PS50234"/>
    </source>
</evidence>
<dbReference type="SMART" id="SM00327">
    <property type="entry name" value="VWA"/>
    <property type="match status" value="1"/>
</dbReference>
<dbReference type="EMBL" id="JADINH010000185">
    <property type="protein sequence ID" value="MBO8416580.1"/>
    <property type="molecule type" value="Genomic_DNA"/>
</dbReference>
<dbReference type="PANTHER" id="PTHR10338">
    <property type="entry name" value="INTER-ALPHA-TRYPSIN INHIBITOR HEAVY CHAIN FAMILY MEMBER"/>
    <property type="match status" value="1"/>
</dbReference>
<dbReference type="InterPro" id="IPR011392">
    <property type="entry name" value="Tellurite-R_TerY"/>
</dbReference>